<dbReference type="EMBL" id="JAATJU010024693">
    <property type="protein sequence ID" value="KAH0505146.1"/>
    <property type="molecule type" value="Genomic_DNA"/>
</dbReference>
<keyword evidence="1 2" id="KW-0727">SH2 domain</keyword>
<dbReference type="Pfam" id="PF00017">
    <property type="entry name" value="SH2"/>
    <property type="match status" value="1"/>
</dbReference>
<feature type="compositionally biased region" description="Basic and acidic residues" evidence="3">
    <location>
        <begin position="346"/>
        <end position="384"/>
    </location>
</feature>
<evidence type="ECO:0000256" key="1">
    <source>
        <dbReference type="ARBA" id="ARBA00022999"/>
    </source>
</evidence>
<dbReference type="AlphaFoldDB" id="A0A8J6KMC8"/>
<dbReference type="PROSITE" id="PS50001">
    <property type="entry name" value="SH2"/>
    <property type="match status" value="1"/>
</dbReference>
<evidence type="ECO:0000313" key="5">
    <source>
        <dbReference type="EMBL" id="KAH0505146.1"/>
    </source>
</evidence>
<comment type="caution">
    <text evidence="5">The sequence shown here is derived from an EMBL/GenBank/DDBJ whole genome shotgun (WGS) entry which is preliminary data.</text>
</comment>
<feature type="region of interest" description="Disordered" evidence="3">
    <location>
        <begin position="300"/>
        <end position="469"/>
    </location>
</feature>
<feature type="domain" description="SH2" evidence="4">
    <location>
        <begin position="498"/>
        <end position="591"/>
    </location>
</feature>
<proteinExistence type="predicted"/>
<evidence type="ECO:0000256" key="3">
    <source>
        <dbReference type="SAM" id="MobiDB-lite"/>
    </source>
</evidence>
<evidence type="ECO:0000256" key="2">
    <source>
        <dbReference type="PROSITE-ProRule" id="PRU00191"/>
    </source>
</evidence>
<feature type="compositionally biased region" description="Polar residues" evidence="3">
    <location>
        <begin position="322"/>
        <end position="337"/>
    </location>
</feature>
<dbReference type="Gene3D" id="3.30.505.10">
    <property type="entry name" value="SH2 domain"/>
    <property type="match status" value="1"/>
</dbReference>
<protein>
    <submittedName>
        <fullName evidence="5">SH2 domain-containing protein 4A</fullName>
    </submittedName>
</protein>
<evidence type="ECO:0000259" key="4">
    <source>
        <dbReference type="PROSITE" id="PS50001"/>
    </source>
</evidence>
<dbReference type="InterPro" id="IPR000980">
    <property type="entry name" value="SH2"/>
</dbReference>
<evidence type="ECO:0000313" key="6">
    <source>
        <dbReference type="Proteomes" id="UP000710432"/>
    </source>
</evidence>
<dbReference type="CDD" id="cd10350">
    <property type="entry name" value="SH2_SH2D4A"/>
    <property type="match status" value="1"/>
</dbReference>
<reference evidence="5" key="1">
    <citation type="submission" date="2020-03" db="EMBL/GenBank/DDBJ databases">
        <title>Studies in the Genomics of Life Span.</title>
        <authorList>
            <person name="Glass D."/>
        </authorList>
    </citation>
    <scope>NUCLEOTIDE SEQUENCE</scope>
    <source>
        <strain evidence="5">LTLLF</strain>
        <tissue evidence="5">Muscle</tissue>
    </source>
</reference>
<gene>
    <name evidence="5" type="ORF">LTLLF_179840</name>
</gene>
<feature type="compositionally biased region" description="Polar residues" evidence="3">
    <location>
        <begin position="451"/>
        <end position="469"/>
    </location>
</feature>
<feature type="compositionally biased region" description="Basic and acidic residues" evidence="3">
    <location>
        <begin position="394"/>
        <end position="413"/>
    </location>
</feature>
<dbReference type="PANTHER" id="PTHR14388:SF5">
    <property type="entry name" value="SH2 DOMAIN-CONTAINING PROTEIN 4A"/>
    <property type="match status" value="1"/>
</dbReference>
<dbReference type="PANTHER" id="PTHR14388">
    <property type="entry name" value="T CELL-SPECIFIC ADAPTER PROTEIN TSAD"/>
    <property type="match status" value="1"/>
</dbReference>
<dbReference type="FunFam" id="3.30.505.10:FF:000034">
    <property type="entry name" value="SH2 domain-containing protein 4A"/>
    <property type="match status" value="1"/>
</dbReference>
<dbReference type="SUPFAM" id="SSF55550">
    <property type="entry name" value="SH2 domain"/>
    <property type="match status" value="1"/>
</dbReference>
<dbReference type="SMART" id="SM00252">
    <property type="entry name" value="SH2"/>
    <property type="match status" value="1"/>
</dbReference>
<accession>A0A8J6KMC8</accession>
<sequence length="605" mass="67448">MARALSFSESLVSDLQVCIWGPRKSSAYTPSAIPETQDVIPNGPIKSCRRQSEGCRCLGHLAQGPKQVGDPGERAVGLGRAGSGAQGTGDRGGGRCPVSCICSLGRVSGGRSIGELVIDVPRASSGRRIGGDLAPFGGSCGVLAVCVHTRSESELVSFVVSYEHAGLGVCRGKALRRVLRTSMLKQILSDMFIDPDLLAELSEEQKQILFYKMREEQIRRWKEREAAMERKECLPVKSRPKKENGKSVHWKLGADKKVWVWVMGEHHLDKPYDVLCDEILAERARLRAAQDSELRKAQSAEITNSLRTKSQNCAQPELQKLEPQNVTRKATAEQTSGLGPRTIPTKSEDRAHTKEPLKKKEEEEIKQTEDEKTKQIYKSWKEDSEWQASLRKSKAADEKRRSLAKQAREDYKRLSQRGRSGEGMQNPLAGPQKPRRPPLPPKPQFFHPLGNSPQSLGNQGVTRTESSSTQEDIIRWFKEEQLPFRAGYQKNSDTIAPWFHGILTLKKANELLSSAGTPGSFLIRVSEKIKGYALSYLSEEGCKHFLIDASADSYSFLGVDQLQHATLADLVEYHKEEPITSLGKELLRYPCGQQDKLPDYLELFE</sequence>
<name>A0A8J6KMC8_MICOH</name>
<dbReference type="GO" id="GO:0005737">
    <property type="term" value="C:cytoplasm"/>
    <property type="evidence" value="ECO:0007669"/>
    <property type="project" value="TreeGrafter"/>
</dbReference>
<dbReference type="GO" id="GO:0019902">
    <property type="term" value="F:phosphatase binding"/>
    <property type="evidence" value="ECO:0007669"/>
    <property type="project" value="TreeGrafter"/>
</dbReference>
<dbReference type="Proteomes" id="UP000710432">
    <property type="component" value="Unassembled WGS sequence"/>
</dbReference>
<feature type="compositionally biased region" description="Polar residues" evidence="3">
    <location>
        <begin position="300"/>
        <end position="314"/>
    </location>
</feature>
<organism evidence="5 6">
    <name type="scientific">Microtus ochrogaster</name>
    <name type="common">Prairie vole</name>
    <dbReference type="NCBI Taxonomy" id="79684"/>
    <lineage>
        <taxon>Eukaryota</taxon>
        <taxon>Metazoa</taxon>
        <taxon>Chordata</taxon>
        <taxon>Craniata</taxon>
        <taxon>Vertebrata</taxon>
        <taxon>Euteleostomi</taxon>
        <taxon>Mammalia</taxon>
        <taxon>Eutheria</taxon>
        <taxon>Euarchontoglires</taxon>
        <taxon>Glires</taxon>
        <taxon>Rodentia</taxon>
        <taxon>Myomorpha</taxon>
        <taxon>Muroidea</taxon>
        <taxon>Cricetidae</taxon>
        <taxon>Arvicolinae</taxon>
        <taxon>Microtus</taxon>
    </lineage>
</organism>
<dbReference type="InterPro" id="IPR036860">
    <property type="entry name" value="SH2_dom_sf"/>
</dbReference>